<organism evidence="1 2">
    <name type="scientific">Candidatus Methanomarinus sp</name>
    <dbReference type="NCBI Taxonomy" id="3386244"/>
    <lineage>
        <taxon>Archaea</taxon>
        <taxon>Methanobacteriati</taxon>
        <taxon>Methanobacteriota</taxon>
        <taxon>Stenosarchaea group</taxon>
        <taxon>Methanomicrobia</taxon>
        <taxon>Methanosarcinales</taxon>
        <taxon>ANME-2 cluster</taxon>
        <taxon>Candidatus Methanocomedenaceae</taxon>
        <taxon>Candidatus Methanomarinus</taxon>
    </lineage>
</organism>
<evidence type="ECO:0000313" key="2">
    <source>
        <dbReference type="Proteomes" id="UP000315423"/>
    </source>
</evidence>
<proteinExistence type="predicted"/>
<name>A0AC61SB54_9EURY</name>
<protein>
    <submittedName>
        <fullName evidence="1">Uncharacterized protein</fullName>
    </submittedName>
</protein>
<sequence>MKIFASKTHTDLEAPIQMTEIQLEKFIECMQKMFPYIGVDYGIREASKVMPDYKDRPYIKWSIDDYLTLLEPKSNEEIEEKLGRTEMSVKMKRGAFVPDFYSWMSSMGYISPITKEMVEEFLEEKGGI</sequence>
<reference evidence="1" key="1">
    <citation type="submission" date="2018-09" db="EMBL/GenBank/DDBJ databases">
        <title>A genomic encyclopedia of anaerobic methanotrophic archaea.</title>
        <authorList>
            <person name="Skennerton C.T."/>
            <person name="Chadwick G.L."/>
            <person name="Laso-Perez R."/>
            <person name="Leu A.O."/>
            <person name="Speth D.R."/>
            <person name="Yu H."/>
            <person name="Morgan-Lang C."/>
            <person name="Hatzenpichler R."/>
            <person name="Goudeau D."/>
            <person name="Malmstrom R."/>
            <person name="Woyke T."/>
            <person name="Hallam S."/>
            <person name="Tyson G.W."/>
            <person name="Wegener G."/>
            <person name="Boetius A."/>
            <person name="Orphan V.J."/>
        </authorList>
    </citation>
    <scope>NUCLEOTIDE SEQUENCE</scope>
    <source>
        <strain evidence="1">CONS3730D10UFb2</strain>
    </source>
</reference>
<accession>A0AC61SB54</accession>
<comment type="caution">
    <text evidence="1">The sequence shown here is derived from an EMBL/GenBank/DDBJ whole genome shotgun (WGS) entry which is preliminary data.</text>
</comment>
<evidence type="ECO:0000313" key="1">
    <source>
        <dbReference type="EMBL" id="TKY91800.1"/>
    </source>
</evidence>
<gene>
    <name evidence="1" type="ORF">C5S46_03935</name>
</gene>
<dbReference type="Proteomes" id="UP000315423">
    <property type="component" value="Unassembled WGS sequence"/>
</dbReference>
<dbReference type="EMBL" id="QYBA01000128">
    <property type="protein sequence ID" value="TKY91800.1"/>
    <property type="molecule type" value="Genomic_DNA"/>
</dbReference>